<reference evidence="1 2" key="1">
    <citation type="journal article" date="2020" name="Nature">
        <title>Six reference-quality genomes reveal evolution of bat adaptations.</title>
        <authorList>
            <person name="Jebb D."/>
            <person name="Huang Z."/>
            <person name="Pippel M."/>
            <person name="Hughes G.M."/>
            <person name="Lavrichenko K."/>
            <person name="Devanna P."/>
            <person name="Winkler S."/>
            <person name="Jermiin L.S."/>
            <person name="Skirmuntt E.C."/>
            <person name="Katzourakis A."/>
            <person name="Burkitt-Gray L."/>
            <person name="Ray D.A."/>
            <person name="Sullivan K.A.M."/>
            <person name="Roscito J.G."/>
            <person name="Kirilenko B.M."/>
            <person name="Davalos L.M."/>
            <person name="Corthals A.P."/>
            <person name="Power M.L."/>
            <person name="Jones G."/>
            <person name="Ransome R.D."/>
            <person name="Dechmann D.K.N."/>
            <person name="Locatelli A.G."/>
            <person name="Puechmaille S.J."/>
            <person name="Fedrigo O."/>
            <person name="Jarvis E.D."/>
            <person name="Hiller M."/>
            <person name="Vernes S.C."/>
            <person name="Myers E.W."/>
            <person name="Teeling E.C."/>
        </authorList>
    </citation>
    <scope>NUCLEOTIDE SEQUENCE [LARGE SCALE GENOMIC DNA]</scope>
    <source>
        <strain evidence="1">MPipKuh1</strain>
        <tissue evidence="1">Flight muscle</tissue>
    </source>
</reference>
<organism evidence="1 2">
    <name type="scientific">Pipistrellus kuhlii</name>
    <name type="common">Kuhl's pipistrelle</name>
    <dbReference type="NCBI Taxonomy" id="59472"/>
    <lineage>
        <taxon>Eukaryota</taxon>
        <taxon>Metazoa</taxon>
        <taxon>Chordata</taxon>
        <taxon>Craniata</taxon>
        <taxon>Vertebrata</taxon>
        <taxon>Euteleostomi</taxon>
        <taxon>Mammalia</taxon>
        <taxon>Eutheria</taxon>
        <taxon>Laurasiatheria</taxon>
        <taxon>Chiroptera</taxon>
        <taxon>Yangochiroptera</taxon>
        <taxon>Vespertilionidae</taxon>
        <taxon>Pipistrellus</taxon>
    </lineage>
</organism>
<proteinExistence type="predicted"/>
<sequence>MCLSHIDVSLCVSSLSLPLSLRINGKISWGKYYNKIDLWRHFAINLVVLPPMPKPATQGISLHIHYLKVSEGLLQDQLFRHRGLCLDPWRYLLLNYEQGGAPVWSRLGQCRGQNSSRLYNLFL</sequence>
<dbReference type="AlphaFoldDB" id="A0A7J7WD50"/>
<dbReference type="EMBL" id="JACAGB010000011">
    <property type="protein sequence ID" value="KAF6335354.1"/>
    <property type="molecule type" value="Genomic_DNA"/>
</dbReference>
<protein>
    <submittedName>
        <fullName evidence="1">Uncharacterized protein</fullName>
    </submittedName>
</protein>
<evidence type="ECO:0000313" key="2">
    <source>
        <dbReference type="Proteomes" id="UP000558488"/>
    </source>
</evidence>
<name>A0A7J7WD50_PIPKU</name>
<dbReference type="Proteomes" id="UP000558488">
    <property type="component" value="Unassembled WGS sequence"/>
</dbReference>
<gene>
    <name evidence="1" type="ORF">mPipKuh1_008037</name>
</gene>
<keyword evidence="2" id="KW-1185">Reference proteome</keyword>
<comment type="caution">
    <text evidence="1">The sequence shown here is derived from an EMBL/GenBank/DDBJ whole genome shotgun (WGS) entry which is preliminary data.</text>
</comment>
<accession>A0A7J7WD50</accession>
<evidence type="ECO:0000313" key="1">
    <source>
        <dbReference type="EMBL" id="KAF6335354.1"/>
    </source>
</evidence>